<feature type="domain" description="RING-type" evidence="3">
    <location>
        <begin position="13"/>
        <end position="59"/>
    </location>
</feature>
<evidence type="ECO:0000313" key="5">
    <source>
        <dbReference type="Proteomes" id="UP000077266"/>
    </source>
</evidence>
<dbReference type="InterPro" id="IPR001841">
    <property type="entry name" value="Znf_RING"/>
</dbReference>
<feature type="compositionally biased region" description="Pro residues" evidence="2">
    <location>
        <begin position="254"/>
        <end position="269"/>
    </location>
</feature>
<name>A0A165DX79_EXIGL</name>
<keyword evidence="5" id="KW-1185">Reference proteome</keyword>
<evidence type="ECO:0000256" key="2">
    <source>
        <dbReference type="SAM" id="MobiDB-lite"/>
    </source>
</evidence>
<dbReference type="Proteomes" id="UP000077266">
    <property type="component" value="Unassembled WGS sequence"/>
</dbReference>
<dbReference type="GO" id="GO:0007129">
    <property type="term" value="P:homologous chromosome pairing at meiosis"/>
    <property type="evidence" value="ECO:0007669"/>
    <property type="project" value="TreeGrafter"/>
</dbReference>
<dbReference type="GO" id="GO:0016925">
    <property type="term" value="P:protein sumoylation"/>
    <property type="evidence" value="ECO:0007669"/>
    <property type="project" value="TreeGrafter"/>
</dbReference>
<feature type="compositionally biased region" description="Low complexity" evidence="2">
    <location>
        <begin position="219"/>
        <end position="237"/>
    </location>
</feature>
<gene>
    <name evidence="4" type="ORF">EXIGLDRAFT_253818</name>
</gene>
<dbReference type="InParanoid" id="A0A165DX79"/>
<organism evidence="4 5">
    <name type="scientific">Exidia glandulosa HHB12029</name>
    <dbReference type="NCBI Taxonomy" id="1314781"/>
    <lineage>
        <taxon>Eukaryota</taxon>
        <taxon>Fungi</taxon>
        <taxon>Dikarya</taxon>
        <taxon>Basidiomycota</taxon>
        <taxon>Agaricomycotina</taxon>
        <taxon>Agaricomycetes</taxon>
        <taxon>Auriculariales</taxon>
        <taxon>Exidiaceae</taxon>
        <taxon>Exidia</taxon>
    </lineage>
</organism>
<dbReference type="EMBL" id="KV426183">
    <property type="protein sequence ID" value="KZV85577.1"/>
    <property type="molecule type" value="Genomic_DNA"/>
</dbReference>
<dbReference type="GO" id="GO:0007131">
    <property type="term" value="P:reciprocal meiotic recombination"/>
    <property type="evidence" value="ECO:0007669"/>
    <property type="project" value="InterPro"/>
</dbReference>
<dbReference type="Pfam" id="PF14634">
    <property type="entry name" value="zf-RING_5"/>
    <property type="match status" value="1"/>
</dbReference>
<proteinExistence type="predicted"/>
<dbReference type="PANTHER" id="PTHR22663">
    <property type="entry name" value="RING FINGER PROTEIN NARYA-RELATED"/>
    <property type="match status" value="1"/>
</dbReference>
<feature type="compositionally biased region" description="Low complexity" evidence="2">
    <location>
        <begin position="270"/>
        <end position="283"/>
    </location>
</feature>
<dbReference type="PANTHER" id="PTHR22663:SF17">
    <property type="entry name" value="RING FINGER PROTEIN NARYA-RELATED"/>
    <property type="match status" value="1"/>
</dbReference>
<dbReference type="STRING" id="1314781.A0A165DX79"/>
<reference evidence="4 5" key="1">
    <citation type="journal article" date="2016" name="Mol. Biol. Evol.">
        <title>Comparative Genomics of Early-Diverging Mushroom-Forming Fungi Provides Insights into the Origins of Lignocellulose Decay Capabilities.</title>
        <authorList>
            <person name="Nagy L.G."/>
            <person name="Riley R."/>
            <person name="Tritt A."/>
            <person name="Adam C."/>
            <person name="Daum C."/>
            <person name="Floudas D."/>
            <person name="Sun H."/>
            <person name="Yadav J.S."/>
            <person name="Pangilinan J."/>
            <person name="Larsson K.H."/>
            <person name="Matsuura K."/>
            <person name="Barry K."/>
            <person name="Labutti K."/>
            <person name="Kuo R."/>
            <person name="Ohm R.A."/>
            <person name="Bhattacharya S.S."/>
            <person name="Shirouzu T."/>
            <person name="Yoshinaga Y."/>
            <person name="Martin F.M."/>
            <person name="Grigoriev I.V."/>
            <person name="Hibbett D.S."/>
        </authorList>
    </citation>
    <scope>NUCLEOTIDE SEQUENCE [LARGE SCALE GENOMIC DNA]</scope>
    <source>
        <strain evidence="4 5">HHB12029</strain>
    </source>
</reference>
<accession>A0A165DX79</accession>
<evidence type="ECO:0000259" key="3">
    <source>
        <dbReference type="Pfam" id="PF14634"/>
    </source>
</evidence>
<keyword evidence="1" id="KW-0469">Meiosis</keyword>
<feature type="region of interest" description="Disordered" evidence="2">
    <location>
        <begin position="129"/>
        <end position="325"/>
    </location>
</feature>
<evidence type="ECO:0000256" key="1">
    <source>
        <dbReference type="ARBA" id="ARBA00023254"/>
    </source>
</evidence>
<dbReference type="OrthoDB" id="2535391at2759"/>
<dbReference type="GO" id="GO:0000795">
    <property type="term" value="C:synaptonemal complex"/>
    <property type="evidence" value="ECO:0007669"/>
    <property type="project" value="InterPro"/>
</dbReference>
<feature type="compositionally biased region" description="Basic and acidic residues" evidence="2">
    <location>
        <begin position="129"/>
        <end position="148"/>
    </location>
</feature>
<feature type="compositionally biased region" description="Low complexity" evidence="2">
    <location>
        <begin position="183"/>
        <end position="204"/>
    </location>
</feature>
<dbReference type="GO" id="GO:0019789">
    <property type="term" value="F:SUMO transferase activity"/>
    <property type="evidence" value="ECO:0007669"/>
    <property type="project" value="InterPro"/>
</dbReference>
<dbReference type="AlphaFoldDB" id="A0A165DX79"/>
<sequence length="325" mass="35675">MEPADESIWPYIHCGVCHYLFQRQRDPSAPPSVPFWLTECGHVVCNAHLHPEKLCAQCGAQNIEVVSLQQQLDPPMADWFRPLPYALDAIAQAAKFQLQMISTLLQAYKSKCLKQRQTIESLRSEIEGYKQEMGSRDPVNDNGKRARYDTVPSTGQSSSLLRSSPHHARAQTVHPRNAPPPQVQQYQQPQPQQPPAQVYQQPAPHQSNLPQRPESRFEQFAYAPPAQQQGPPARSAPIRVAQQAAGPSSWATSRPPPSRQQMPPPPAPAPAAARFRPAVTPAPYNATGLRTPSLGSRIAATPRGSAPGPSANRQRFAPGGYRPAG</sequence>
<protein>
    <recommendedName>
        <fullName evidence="3">RING-type domain-containing protein</fullName>
    </recommendedName>
</protein>
<dbReference type="InterPro" id="IPR042123">
    <property type="entry name" value="Zip3/RNF212-like"/>
</dbReference>
<evidence type="ECO:0000313" key="4">
    <source>
        <dbReference type="EMBL" id="KZV85577.1"/>
    </source>
</evidence>